<dbReference type="EMBL" id="LT629690">
    <property type="protein sequence ID" value="SDF34910.1"/>
    <property type="molecule type" value="Genomic_DNA"/>
</dbReference>
<comment type="function">
    <text evidence="5">Required for morphogenesis and for the elongation of the flagellar filament by facilitating polymerization of the flagellin monomers at the tip of growing filament. Forms a capping structure, which prevents flagellin subunits (transported through the central channel of the flagellum) from leaking out without polymerization at the distal end.</text>
</comment>
<keyword evidence="3" id="KW-0175">Coiled coil</keyword>
<keyword evidence="5" id="KW-0964">Secreted</keyword>
<evidence type="ECO:0000256" key="2">
    <source>
        <dbReference type="ARBA" id="ARBA00011255"/>
    </source>
</evidence>
<evidence type="ECO:0000256" key="4">
    <source>
        <dbReference type="ARBA" id="ARBA00023143"/>
    </source>
</evidence>
<name>A0A1G7KD04_9BACT</name>
<dbReference type="GO" id="GO:0005576">
    <property type="term" value="C:extracellular region"/>
    <property type="evidence" value="ECO:0007669"/>
    <property type="project" value="UniProtKB-SubCell"/>
</dbReference>
<evidence type="ECO:0000256" key="3">
    <source>
        <dbReference type="ARBA" id="ARBA00023054"/>
    </source>
</evidence>
<sequence length="453" mass="45767">MSVVGINFGSATSGDGFDVTSTVNSIMTNMRTPETAWATRTTTLQSQDTVLSTLGTDMSSLSSALATLTSFDGAFAQKEGATSDSSVVSLTDATSLSAAGTHTLTVSQLATTSQQHSSAVAPGATLNGSLSIQVGSGTATTITIDSTNNTMSTLAKSINDLDVGVTATVITDSSGSYLSLTSNTSGAVGNMTLDTSSLTDSNGNGISMKATATGADAAYTLDGISLTSSSNTVSNALSGITFQLVGTSSTNVTMEIANDTGSISTALNNFISAYNTLTSALSGQETKDSSGNAEPLFGDQVLSLIQSQLSTALAFSTGNSGKSSNLAQLGITVGTNGQLSLDTSALSSALSTNFTGISNFFMNVGDFGQNLTAVLSGLGNSGNGALALRAAQNTSEESSLADNKTKLEARLATYQTSLTTELNAANEILQAIPQQLNEIKQIYAAITGYGQSS</sequence>
<organism evidence="8 9">
    <name type="scientific">Terriglobus roseus</name>
    <dbReference type="NCBI Taxonomy" id="392734"/>
    <lineage>
        <taxon>Bacteria</taxon>
        <taxon>Pseudomonadati</taxon>
        <taxon>Acidobacteriota</taxon>
        <taxon>Terriglobia</taxon>
        <taxon>Terriglobales</taxon>
        <taxon>Acidobacteriaceae</taxon>
        <taxon>Terriglobus</taxon>
    </lineage>
</organism>
<gene>
    <name evidence="8" type="ORF">SAMN05444167_2134</name>
</gene>
<dbReference type="InterPro" id="IPR010809">
    <property type="entry name" value="FliD_C"/>
</dbReference>
<evidence type="ECO:0000259" key="6">
    <source>
        <dbReference type="Pfam" id="PF02465"/>
    </source>
</evidence>
<comment type="similarity">
    <text evidence="1 5">Belongs to the FliD family.</text>
</comment>
<comment type="subunit">
    <text evidence="2 5">Homopentamer.</text>
</comment>
<dbReference type="Pfam" id="PF07195">
    <property type="entry name" value="FliD_C"/>
    <property type="match status" value="1"/>
</dbReference>
<dbReference type="PANTHER" id="PTHR30288">
    <property type="entry name" value="FLAGELLAR CAP/ASSEMBLY PROTEIN FLID"/>
    <property type="match status" value="1"/>
</dbReference>
<protein>
    <recommendedName>
        <fullName evidence="5">Flagellar hook-associated protein 2</fullName>
        <shortName evidence="5">HAP2</shortName>
    </recommendedName>
    <alternativeName>
        <fullName evidence="5">Flagellar cap protein</fullName>
    </alternativeName>
</protein>
<dbReference type="PANTHER" id="PTHR30288:SF0">
    <property type="entry name" value="FLAGELLAR HOOK-ASSOCIATED PROTEIN 2"/>
    <property type="match status" value="1"/>
</dbReference>
<keyword evidence="8" id="KW-0969">Cilium</keyword>
<feature type="domain" description="Flagellar hook-associated protein 2 N-terminal" evidence="6">
    <location>
        <begin position="16"/>
        <end position="112"/>
    </location>
</feature>
<keyword evidence="8" id="KW-0966">Cell projection</keyword>
<dbReference type="GO" id="GO:0007155">
    <property type="term" value="P:cell adhesion"/>
    <property type="evidence" value="ECO:0007669"/>
    <property type="project" value="InterPro"/>
</dbReference>
<dbReference type="GO" id="GO:0009421">
    <property type="term" value="C:bacterial-type flagellum filament cap"/>
    <property type="evidence" value="ECO:0007669"/>
    <property type="project" value="InterPro"/>
</dbReference>
<keyword evidence="8" id="KW-0282">Flagellum</keyword>
<dbReference type="GO" id="GO:0071973">
    <property type="term" value="P:bacterial-type flagellum-dependent cell motility"/>
    <property type="evidence" value="ECO:0007669"/>
    <property type="project" value="TreeGrafter"/>
</dbReference>
<dbReference type="Proteomes" id="UP000182427">
    <property type="component" value="Chromosome I"/>
</dbReference>
<dbReference type="Pfam" id="PF02465">
    <property type="entry name" value="FliD_N"/>
    <property type="match status" value="1"/>
</dbReference>
<accession>A0A1G7KD04</accession>
<dbReference type="OrthoDB" id="105942at2"/>
<dbReference type="InterPro" id="IPR003481">
    <property type="entry name" value="FliD_N"/>
</dbReference>
<evidence type="ECO:0000256" key="1">
    <source>
        <dbReference type="ARBA" id="ARBA00009764"/>
    </source>
</evidence>
<dbReference type="RefSeq" id="WP_083345112.1">
    <property type="nucleotide sequence ID" value="NZ_LT629690.1"/>
</dbReference>
<dbReference type="AlphaFoldDB" id="A0A1G7KD04"/>
<dbReference type="GO" id="GO:0009424">
    <property type="term" value="C:bacterial-type flagellum hook"/>
    <property type="evidence" value="ECO:0007669"/>
    <property type="project" value="UniProtKB-UniRule"/>
</dbReference>
<evidence type="ECO:0000313" key="9">
    <source>
        <dbReference type="Proteomes" id="UP000182427"/>
    </source>
</evidence>
<keyword evidence="4 5" id="KW-0975">Bacterial flagellum</keyword>
<evidence type="ECO:0000313" key="8">
    <source>
        <dbReference type="EMBL" id="SDF34910.1"/>
    </source>
</evidence>
<dbReference type="InterPro" id="IPR040026">
    <property type="entry name" value="FliD"/>
</dbReference>
<keyword evidence="9" id="KW-1185">Reference proteome</keyword>
<proteinExistence type="inferred from homology"/>
<evidence type="ECO:0000256" key="5">
    <source>
        <dbReference type="RuleBase" id="RU362066"/>
    </source>
</evidence>
<feature type="domain" description="Flagellar hook-associated protein 2 C-terminal" evidence="7">
    <location>
        <begin position="214"/>
        <end position="427"/>
    </location>
</feature>
<comment type="subcellular location">
    <subcellularLocation>
        <location evidence="5">Secreted</location>
    </subcellularLocation>
    <subcellularLocation>
        <location evidence="5">Bacterial flagellum</location>
    </subcellularLocation>
</comment>
<evidence type="ECO:0000259" key="7">
    <source>
        <dbReference type="Pfam" id="PF07195"/>
    </source>
</evidence>
<reference evidence="9" key="1">
    <citation type="submission" date="2016-10" db="EMBL/GenBank/DDBJ databases">
        <authorList>
            <person name="Varghese N."/>
            <person name="Submissions S."/>
        </authorList>
    </citation>
    <scope>NUCLEOTIDE SEQUENCE [LARGE SCALE GENOMIC DNA]</scope>
    <source>
        <strain evidence="9">GAS232</strain>
    </source>
</reference>